<proteinExistence type="predicted"/>
<comment type="caution">
    <text evidence="2">The sequence shown here is derived from an EMBL/GenBank/DDBJ whole genome shotgun (WGS) entry which is preliminary data.</text>
</comment>
<accession>A0A8K0CKB4</accession>
<organism evidence="2 3">
    <name type="scientific">Ignelater luminosus</name>
    <name type="common">Cucubano</name>
    <name type="synonym">Pyrophorus luminosus</name>
    <dbReference type="NCBI Taxonomy" id="2038154"/>
    <lineage>
        <taxon>Eukaryota</taxon>
        <taxon>Metazoa</taxon>
        <taxon>Ecdysozoa</taxon>
        <taxon>Arthropoda</taxon>
        <taxon>Hexapoda</taxon>
        <taxon>Insecta</taxon>
        <taxon>Pterygota</taxon>
        <taxon>Neoptera</taxon>
        <taxon>Endopterygota</taxon>
        <taxon>Coleoptera</taxon>
        <taxon>Polyphaga</taxon>
        <taxon>Elateriformia</taxon>
        <taxon>Elateroidea</taxon>
        <taxon>Elateridae</taxon>
        <taxon>Agrypninae</taxon>
        <taxon>Pyrophorini</taxon>
        <taxon>Ignelater</taxon>
    </lineage>
</organism>
<feature type="compositionally biased region" description="Polar residues" evidence="1">
    <location>
        <begin position="18"/>
        <end position="28"/>
    </location>
</feature>
<sequence>LNRKNFVGLSAPKKTETMTEASSKTLTNGECLIGERSRDNENNESEMQEEHEAQEGRFYSCGF</sequence>
<evidence type="ECO:0000313" key="2">
    <source>
        <dbReference type="EMBL" id="KAF2888984.1"/>
    </source>
</evidence>
<evidence type="ECO:0000313" key="3">
    <source>
        <dbReference type="Proteomes" id="UP000801492"/>
    </source>
</evidence>
<dbReference type="AlphaFoldDB" id="A0A8K0CKB4"/>
<gene>
    <name evidence="2" type="ORF">ILUMI_17189</name>
</gene>
<protein>
    <submittedName>
        <fullName evidence="2">Uncharacterized protein</fullName>
    </submittedName>
</protein>
<dbReference type="EMBL" id="VTPC01072095">
    <property type="protein sequence ID" value="KAF2888984.1"/>
    <property type="molecule type" value="Genomic_DNA"/>
</dbReference>
<feature type="non-terminal residue" evidence="2">
    <location>
        <position position="1"/>
    </location>
</feature>
<dbReference type="Proteomes" id="UP000801492">
    <property type="component" value="Unassembled WGS sequence"/>
</dbReference>
<keyword evidence="3" id="KW-1185">Reference proteome</keyword>
<name>A0A8K0CKB4_IGNLU</name>
<evidence type="ECO:0000256" key="1">
    <source>
        <dbReference type="SAM" id="MobiDB-lite"/>
    </source>
</evidence>
<reference evidence="2" key="1">
    <citation type="submission" date="2019-08" db="EMBL/GenBank/DDBJ databases">
        <title>The genome of the North American firefly Photinus pyralis.</title>
        <authorList>
            <consortium name="Photinus pyralis genome working group"/>
            <person name="Fallon T.R."/>
            <person name="Sander Lower S.E."/>
            <person name="Weng J.-K."/>
        </authorList>
    </citation>
    <scope>NUCLEOTIDE SEQUENCE</scope>
    <source>
        <strain evidence="2">TRF0915ILg1</strain>
        <tissue evidence="2">Whole body</tissue>
    </source>
</reference>
<feature type="region of interest" description="Disordered" evidence="1">
    <location>
        <begin position="1"/>
        <end position="63"/>
    </location>
</feature>